<keyword evidence="7" id="KW-0460">Magnesium</keyword>
<evidence type="ECO:0000256" key="1">
    <source>
        <dbReference type="ARBA" id="ARBA00001946"/>
    </source>
</evidence>
<accession>A0A061AIA1</accession>
<organism evidence="13 14">
    <name type="scientific">Acholeplasma oculi</name>
    <dbReference type="NCBI Taxonomy" id="35623"/>
    <lineage>
        <taxon>Bacteria</taxon>
        <taxon>Bacillati</taxon>
        <taxon>Mycoplasmatota</taxon>
        <taxon>Mollicutes</taxon>
        <taxon>Acholeplasmatales</taxon>
        <taxon>Acholeplasmataceae</taxon>
        <taxon>Acholeplasma</taxon>
    </lineage>
</organism>
<dbReference type="Pfam" id="PF01743">
    <property type="entry name" value="PolyA_pol"/>
    <property type="match status" value="1"/>
</dbReference>
<dbReference type="InParanoid" id="A0A061AIA1"/>
<dbReference type="Proteomes" id="UP000032434">
    <property type="component" value="Chromosome 1"/>
</dbReference>
<dbReference type="EMBL" id="LK028559">
    <property type="protein sequence ID" value="CDR31331.1"/>
    <property type="molecule type" value="Genomic_DNA"/>
</dbReference>
<dbReference type="Pfam" id="PF13735">
    <property type="entry name" value="tRNA_NucTran2_2"/>
    <property type="match status" value="1"/>
</dbReference>
<dbReference type="OrthoDB" id="9805698at2"/>
<keyword evidence="4" id="KW-0548">Nucleotidyltransferase</keyword>
<keyword evidence="3" id="KW-0819">tRNA processing</keyword>
<evidence type="ECO:0000256" key="3">
    <source>
        <dbReference type="ARBA" id="ARBA00022694"/>
    </source>
</evidence>
<dbReference type="GO" id="GO:0000166">
    <property type="term" value="F:nucleotide binding"/>
    <property type="evidence" value="ECO:0007669"/>
    <property type="project" value="UniProtKB-KW"/>
</dbReference>
<feature type="domain" description="Poly A polymerase head" evidence="10">
    <location>
        <begin position="20"/>
        <end position="139"/>
    </location>
</feature>
<dbReference type="RefSeq" id="WP_045749760.1">
    <property type="nucleotide sequence ID" value="NZ_FUZK01000001.1"/>
</dbReference>
<dbReference type="GO" id="GO:0046872">
    <property type="term" value="F:metal ion binding"/>
    <property type="evidence" value="ECO:0007669"/>
    <property type="project" value="UniProtKB-KW"/>
</dbReference>
<dbReference type="InterPro" id="IPR043519">
    <property type="entry name" value="NT_sf"/>
</dbReference>
<evidence type="ECO:0000256" key="4">
    <source>
        <dbReference type="ARBA" id="ARBA00022695"/>
    </source>
</evidence>
<keyword evidence="14" id="KW-1185">Reference proteome</keyword>
<keyword evidence="6" id="KW-0547">Nucleotide-binding</keyword>
<dbReference type="STRING" id="35623.Aocu_12580"/>
<dbReference type="GO" id="GO:0016779">
    <property type="term" value="F:nucleotidyltransferase activity"/>
    <property type="evidence" value="ECO:0007669"/>
    <property type="project" value="UniProtKB-KW"/>
</dbReference>
<dbReference type="GO" id="GO:0008033">
    <property type="term" value="P:tRNA processing"/>
    <property type="evidence" value="ECO:0007669"/>
    <property type="project" value="UniProtKB-KW"/>
</dbReference>
<evidence type="ECO:0000259" key="12">
    <source>
        <dbReference type="Pfam" id="PF13735"/>
    </source>
</evidence>
<dbReference type="Gene3D" id="3.30.460.10">
    <property type="entry name" value="Beta Polymerase, domain 2"/>
    <property type="match status" value="1"/>
</dbReference>
<proteinExistence type="inferred from homology"/>
<dbReference type="KEGG" id="aoc:Aocu_12580"/>
<keyword evidence="5" id="KW-0479">Metal-binding</keyword>
<dbReference type="AlphaFoldDB" id="A0A061AIA1"/>
<keyword evidence="2 9" id="KW-0808">Transferase</keyword>
<dbReference type="InterPro" id="IPR002646">
    <property type="entry name" value="PolA_pol_head_dom"/>
</dbReference>
<evidence type="ECO:0000313" key="13">
    <source>
        <dbReference type="EMBL" id="CDR31331.1"/>
    </source>
</evidence>
<dbReference type="Pfam" id="PF12627">
    <property type="entry name" value="PolyA_pol_RNAbd"/>
    <property type="match status" value="1"/>
</dbReference>
<name>A0A061AIA1_9MOLU</name>
<evidence type="ECO:0000256" key="2">
    <source>
        <dbReference type="ARBA" id="ARBA00022679"/>
    </source>
</evidence>
<feature type="domain" description="tRNA nucleotidyltransferase/poly(A) polymerase RNA and SrmB- binding" evidence="11">
    <location>
        <begin position="166"/>
        <end position="225"/>
    </location>
</feature>
<dbReference type="SUPFAM" id="SSF81891">
    <property type="entry name" value="Poly A polymerase C-terminal region-like"/>
    <property type="match status" value="1"/>
</dbReference>
<sequence>MSLSIAKNIIRDLKRNGYDAYLVGGVVRDFLMKQKFNDIDITTKAKPFEVMKLFKAVPSGIKYGTVTVLYDNVPFEITTFRKDGPTTDFRHPDSVIYSDDVKDDVLRRDFTINGILMDERQNIYDYVGGQDDIHHGIIRTIGNPDERFNEDALRILRALYFESKLGFVIEEETKRSMERNRHLIEMLAMERVHTEMIKILKGKHAKKALQTMIDTGIHQMLPGLEKGILHTVTLPEMPFVDTFFAMAFTLNQGVIPSSWTFSNVHKHKYLKASEVALKYPNHIPDEALYQYGLEICLLANKVNFNLGKVKYLSKKITETYESLPVKSELDLALTSNDILNVLNKKPGAWFGQLKKEMVLEILGKRLKNTKEDLIKYLESKKV</sequence>
<evidence type="ECO:0000256" key="5">
    <source>
        <dbReference type="ARBA" id="ARBA00022723"/>
    </source>
</evidence>
<comment type="cofactor">
    <cofactor evidence="1">
        <name>Mg(2+)</name>
        <dbReference type="ChEBI" id="CHEBI:18420"/>
    </cofactor>
</comment>
<dbReference type="GO" id="GO:0000049">
    <property type="term" value="F:tRNA binding"/>
    <property type="evidence" value="ECO:0007669"/>
    <property type="project" value="TreeGrafter"/>
</dbReference>
<dbReference type="CDD" id="cd05398">
    <property type="entry name" value="NT_ClassII-CCAase"/>
    <property type="match status" value="1"/>
</dbReference>
<dbReference type="HOGENOM" id="CLU_015961_3_0_14"/>
<dbReference type="InterPro" id="IPR032828">
    <property type="entry name" value="PolyA_RNA-bd"/>
</dbReference>
<feature type="domain" description="CCA-adding enzyme C-terminal" evidence="12">
    <location>
        <begin position="258"/>
        <end position="376"/>
    </location>
</feature>
<dbReference type="FunCoup" id="A0A061AIA1">
    <property type="interactions" value="40"/>
</dbReference>
<dbReference type="NCBIfam" id="NF009814">
    <property type="entry name" value="PRK13299.1"/>
    <property type="match status" value="1"/>
</dbReference>
<gene>
    <name evidence="13" type="ORF">Aocu_12580</name>
</gene>
<dbReference type="PANTHER" id="PTHR46173:SF1">
    <property type="entry name" value="CCA TRNA NUCLEOTIDYLTRANSFERASE 1, MITOCHONDRIAL"/>
    <property type="match status" value="1"/>
</dbReference>
<dbReference type="Gene3D" id="1.10.3090.10">
    <property type="entry name" value="cca-adding enzyme, domain 2"/>
    <property type="match status" value="1"/>
</dbReference>
<dbReference type="InterPro" id="IPR032810">
    <property type="entry name" value="CCA-adding_enz_C"/>
</dbReference>
<dbReference type="PANTHER" id="PTHR46173">
    <property type="entry name" value="CCA TRNA NUCLEOTIDYLTRANSFERASE 1, MITOCHONDRIAL"/>
    <property type="match status" value="1"/>
</dbReference>
<evidence type="ECO:0000256" key="7">
    <source>
        <dbReference type="ARBA" id="ARBA00022842"/>
    </source>
</evidence>
<evidence type="ECO:0000256" key="6">
    <source>
        <dbReference type="ARBA" id="ARBA00022741"/>
    </source>
</evidence>
<evidence type="ECO:0000256" key="8">
    <source>
        <dbReference type="ARBA" id="ARBA00022884"/>
    </source>
</evidence>
<protein>
    <submittedName>
        <fullName evidence="13">Poly(A) polymerase family protein</fullName>
    </submittedName>
</protein>
<reference evidence="14" key="1">
    <citation type="submission" date="2014-05" db="EMBL/GenBank/DDBJ databases">
        <authorList>
            <person name="Kube M."/>
        </authorList>
    </citation>
    <scope>NUCLEOTIDE SEQUENCE [LARGE SCALE GENOMIC DNA]</scope>
</reference>
<evidence type="ECO:0000259" key="10">
    <source>
        <dbReference type="Pfam" id="PF01743"/>
    </source>
</evidence>
<dbReference type="PATRIC" id="fig|35623.3.peg.1258"/>
<evidence type="ECO:0000256" key="9">
    <source>
        <dbReference type="RuleBase" id="RU003953"/>
    </source>
</evidence>
<comment type="similarity">
    <text evidence="9">Belongs to the tRNA nucleotidyltransferase/poly(A) polymerase family.</text>
</comment>
<evidence type="ECO:0000259" key="11">
    <source>
        <dbReference type="Pfam" id="PF12627"/>
    </source>
</evidence>
<evidence type="ECO:0000313" key="14">
    <source>
        <dbReference type="Proteomes" id="UP000032434"/>
    </source>
</evidence>
<dbReference type="SUPFAM" id="SSF81301">
    <property type="entry name" value="Nucleotidyltransferase"/>
    <property type="match status" value="1"/>
</dbReference>
<dbReference type="InterPro" id="IPR050264">
    <property type="entry name" value="Bact_CCA-adding_enz_type3_sf"/>
</dbReference>
<keyword evidence="8 9" id="KW-0694">RNA-binding</keyword>
<dbReference type="Gene3D" id="1.10.246.80">
    <property type="match status" value="1"/>
</dbReference>